<keyword evidence="8 12" id="KW-0539">Nucleus</keyword>
<gene>
    <name evidence="17" type="ORF">HOLleu_32937</name>
</gene>
<dbReference type="InterPro" id="IPR036895">
    <property type="entry name" value="Uracil-DNA_glycosylase-like_sf"/>
</dbReference>
<dbReference type="InterPro" id="IPR005122">
    <property type="entry name" value="Uracil-DNA_glycosylase-like"/>
</dbReference>
<dbReference type="AlphaFoldDB" id="A0A9Q0YS16"/>
<dbReference type="HAMAP" id="MF_00148">
    <property type="entry name" value="UDG"/>
    <property type="match status" value="1"/>
</dbReference>
<feature type="active site" description="Proton acceptor" evidence="12 13">
    <location>
        <position position="163"/>
    </location>
</feature>
<dbReference type="SMART" id="SM00987">
    <property type="entry name" value="UreE_C"/>
    <property type="match status" value="1"/>
</dbReference>
<dbReference type="NCBIfam" id="NF003592">
    <property type="entry name" value="PRK05254.1-5"/>
    <property type="match status" value="1"/>
</dbReference>
<organism evidence="17 18">
    <name type="scientific">Holothuria leucospilota</name>
    <name type="common">Black long sea cucumber</name>
    <name type="synonym">Mertensiothuria leucospilota</name>
    <dbReference type="NCBI Taxonomy" id="206669"/>
    <lineage>
        <taxon>Eukaryota</taxon>
        <taxon>Metazoa</taxon>
        <taxon>Echinodermata</taxon>
        <taxon>Eleutherozoa</taxon>
        <taxon>Echinozoa</taxon>
        <taxon>Holothuroidea</taxon>
        <taxon>Aspidochirotacea</taxon>
        <taxon>Aspidochirotida</taxon>
        <taxon>Holothuriidae</taxon>
        <taxon>Holothuria</taxon>
    </lineage>
</organism>
<dbReference type="GO" id="GO:0005654">
    <property type="term" value="C:nucleoplasm"/>
    <property type="evidence" value="ECO:0007669"/>
    <property type="project" value="UniProtKB-ARBA"/>
</dbReference>
<dbReference type="Gene3D" id="3.40.470.10">
    <property type="entry name" value="Uracil-DNA glycosylase-like domain"/>
    <property type="match status" value="1"/>
</dbReference>
<dbReference type="EMBL" id="JAIZAY010000017">
    <property type="protein sequence ID" value="KAJ8025392.1"/>
    <property type="molecule type" value="Genomic_DNA"/>
</dbReference>
<evidence type="ECO:0000256" key="3">
    <source>
        <dbReference type="ARBA" id="ARBA00022763"/>
    </source>
</evidence>
<proteinExistence type="inferred from homology"/>
<feature type="region of interest" description="Disordered" evidence="15">
    <location>
        <begin position="36"/>
        <end position="77"/>
    </location>
</feature>
<dbReference type="GO" id="GO:0004844">
    <property type="term" value="F:uracil DNA N-glycosylase activity"/>
    <property type="evidence" value="ECO:0007669"/>
    <property type="project" value="UniProtKB-UniRule"/>
</dbReference>
<evidence type="ECO:0000256" key="5">
    <source>
        <dbReference type="ARBA" id="ARBA00022990"/>
    </source>
</evidence>
<evidence type="ECO:0000256" key="10">
    <source>
        <dbReference type="ARBA" id="ARBA00052828"/>
    </source>
</evidence>
<comment type="similarity">
    <text evidence="1 12 14">Belongs to the uracil-DNA glycosylase (UDG) superfamily. UNG family.</text>
</comment>
<dbReference type="PANTHER" id="PTHR11264:SF0">
    <property type="entry name" value="URACIL-DNA GLYCOSYLASE"/>
    <property type="match status" value="1"/>
</dbReference>
<comment type="caution">
    <text evidence="17">The sequence shown here is derived from an EMBL/GenBank/DDBJ whole genome shotgun (WGS) entry which is preliminary data.</text>
</comment>
<dbReference type="SMART" id="SM00986">
    <property type="entry name" value="UDG"/>
    <property type="match status" value="1"/>
</dbReference>
<evidence type="ECO:0000256" key="4">
    <source>
        <dbReference type="ARBA" id="ARBA00022801"/>
    </source>
</evidence>
<keyword evidence="4 12" id="KW-0378">Hydrolase</keyword>
<evidence type="ECO:0000313" key="17">
    <source>
        <dbReference type="EMBL" id="KAJ8025392.1"/>
    </source>
</evidence>
<evidence type="ECO:0000256" key="8">
    <source>
        <dbReference type="ARBA" id="ARBA00023242"/>
    </source>
</evidence>
<comment type="catalytic activity">
    <reaction evidence="9">
        <text>a 2'-deoxyuridine in double-stranded DNA + H2O = a 2'-deoxyribose 5'-monophosphate in double-stranded DNA + uracil</text>
        <dbReference type="Rhea" id="RHEA:81455"/>
        <dbReference type="Rhea" id="RHEA-COMP:14231"/>
        <dbReference type="Rhea" id="RHEA-COMP:17071"/>
        <dbReference type="ChEBI" id="CHEBI:15377"/>
        <dbReference type="ChEBI" id="CHEBI:17568"/>
        <dbReference type="ChEBI" id="CHEBI:133902"/>
        <dbReference type="ChEBI" id="CHEBI:139095"/>
    </reaction>
    <physiologicalReaction direction="left-to-right" evidence="9">
        <dbReference type="Rhea" id="RHEA:81456"/>
    </physiologicalReaction>
</comment>
<evidence type="ECO:0000256" key="13">
    <source>
        <dbReference type="PROSITE-ProRule" id="PRU10072"/>
    </source>
</evidence>
<dbReference type="NCBIfam" id="NF003589">
    <property type="entry name" value="PRK05254.1-2"/>
    <property type="match status" value="1"/>
</dbReference>
<dbReference type="GO" id="GO:0097510">
    <property type="term" value="P:base-excision repair, AP site formation via deaminated base removal"/>
    <property type="evidence" value="ECO:0007669"/>
    <property type="project" value="TreeGrafter"/>
</dbReference>
<dbReference type="OrthoDB" id="10031947at2759"/>
<comment type="catalytic activity">
    <reaction evidence="12 14">
        <text>Hydrolyzes single-stranded DNA or mismatched double-stranded DNA and polynucleotides, releasing free uracil.</text>
        <dbReference type="EC" id="3.2.2.27"/>
    </reaction>
</comment>
<dbReference type="GO" id="GO:0005739">
    <property type="term" value="C:mitochondrion"/>
    <property type="evidence" value="ECO:0007669"/>
    <property type="project" value="UniProtKB-SubCell"/>
</dbReference>
<sequence>MLGHHVTLQRRILCNFHVGLHLGKMLGQPNLLRFFSPKSNSKRPISPSIDDESTTPKKPKTHANAEPKTTLSPEQIKRMETNKEIALKKLNSSSSPSKVPDGISSSWAKALAAEFNKPYFVKLQDFVAQERRMAKVFPPPHQVYTWTQMCSIQDVKVVILGQDPYHNDRQAHGLCFSVQRGIQPPPSLENMYKELTTDIEGFHHPGHGDLTGWAKQGVLLLNAVLTVRAHQPNSHKDKGWEKFTDAVITWLNKNLENVVFLLWGSYAQKKGAIINTKRHCVLKSTHPSPLSAYRGFLGCQHFSKANEFLRKSGRKPIDWTKLHD</sequence>
<evidence type="ECO:0000256" key="6">
    <source>
        <dbReference type="ARBA" id="ARBA00023128"/>
    </source>
</evidence>
<dbReference type="PANTHER" id="PTHR11264">
    <property type="entry name" value="URACIL-DNA GLYCOSYLASE"/>
    <property type="match status" value="1"/>
</dbReference>
<evidence type="ECO:0000256" key="12">
    <source>
        <dbReference type="HAMAP-Rule" id="MF_03166"/>
    </source>
</evidence>
<dbReference type="EC" id="3.2.2.27" evidence="12 14"/>
<dbReference type="Proteomes" id="UP001152320">
    <property type="component" value="Chromosome 17"/>
</dbReference>
<comment type="subunit">
    <text evidence="11">Interacts with RPA2 subunit of the RPA trimer; this interaction mediates UNG2 recruitment to RPA-coated single-stranded DNA at stalled replication forks. Interacts with PCNA; this interaction mediates UNG2 recruitment to S-phase replication foci. Interacts (via N-terminus) with FAM72A.</text>
</comment>
<evidence type="ECO:0000256" key="1">
    <source>
        <dbReference type="ARBA" id="ARBA00008184"/>
    </source>
</evidence>
<dbReference type="NCBIfam" id="NF003588">
    <property type="entry name" value="PRK05254.1-1"/>
    <property type="match status" value="1"/>
</dbReference>
<protein>
    <recommendedName>
        <fullName evidence="12 14">Uracil-DNA glycosylase</fullName>
        <shortName evidence="12">UDG</shortName>
        <ecNumber evidence="12 14">3.2.2.27</ecNumber>
    </recommendedName>
</protein>
<dbReference type="CDD" id="cd10027">
    <property type="entry name" value="UDG-F1-like"/>
    <property type="match status" value="1"/>
</dbReference>
<dbReference type="InterPro" id="IPR002043">
    <property type="entry name" value="UDG_fam1"/>
</dbReference>
<keyword evidence="3 12" id="KW-0227">DNA damage</keyword>
<evidence type="ECO:0000259" key="16">
    <source>
        <dbReference type="SMART" id="SM00986"/>
    </source>
</evidence>
<evidence type="ECO:0000256" key="14">
    <source>
        <dbReference type="RuleBase" id="RU003780"/>
    </source>
</evidence>
<keyword evidence="7 12" id="KW-0234">DNA repair</keyword>
<dbReference type="NCBIfam" id="TIGR00628">
    <property type="entry name" value="ung"/>
    <property type="match status" value="1"/>
</dbReference>
<dbReference type="PROSITE" id="PS00130">
    <property type="entry name" value="U_DNA_GLYCOSYLASE"/>
    <property type="match status" value="1"/>
</dbReference>
<dbReference type="SUPFAM" id="SSF52141">
    <property type="entry name" value="Uracil-DNA glycosylase-like"/>
    <property type="match status" value="1"/>
</dbReference>
<keyword evidence="2" id="KW-0597">Phosphoprotein</keyword>
<reference evidence="17" key="1">
    <citation type="submission" date="2021-10" db="EMBL/GenBank/DDBJ databases">
        <title>Tropical sea cucumber genome reveals ecological adaptation and Cuvierian tubules defense mechanism.</title>
        <authorList>
            <person name="Chen T."/>
        </authorList>
    </citation>
    <scope>NUCLEOTIDE SEQUENCE</scope>
    <source>
        <strain evidence="17">Nanhai2018</strain>
        <tissue evidence="17">Muscle</tissue>
    </source>
</reference>
<evidence type="ECO:0000256" key="9">
    <source>
        <dbReference type="ARBA" id="ARBA00052069"/>
    </source>
</evidence>
<dbReference type="InterPro" id="IPR018085">
    <property type="entry name" value="Ura-DNA_Glyclase_AS"/>
</dbReference>
<comment type="function">
    <text evidence="12 14">Excises uracil residues from the DNA which can arise as a result of misincorporation of dUMP residues by DNA polymerase or due to deamination of cytosine.</text>
</comment>
<name>A0A9Q0YS16_HOLLE</name>
<evidence type="ECO:0000313" key="18">
    <source>
        <dbReference type="Proteomes" id="UP001152320"/>
    </source>
</evidence>
<keyword evidence="6 12" id="KW-0496">Mitochondrion</keyword>
<accession>A0A9Q0YS16</accession>
<keyword evidence="5" id="KW-0007">Acetylation</keyword>
<comment type="catalytic activity">
    <reaction evidence="10">
        <text>a 2'-deoxyuridine in single-stranded DNA + H2O = a 2'-deoxyribose 5'-monophosphate in single-stranded DNA + uracil</text>
        <dbReference type="Rhea" id="RHEA:81459"/>
        <dbReference type="Rhea" id="RHEA-COMP:12847"/>
        <dbReference type="Rhea" id="RHEA-COMP:19684"/>
        <dbReference type="ChEBI" id="CHEBI:15377"/>
        <dbReference type="ChEBI" id="CHEBI:17568"/>
        <dbReference type="ChEBI" id="CHEBI:133902"/>
        <dbReference type="ChEBI" id="CHEBI:139095"/>
    </reaction>
    <physiologicalReaction direction="left-to-right" evidence="10">
        <dbReference type="Rhea" id="RHEA:81460"/>
    </physiologicalReaction>
</comment>
<dbReference type="Pfam" id="PF03167">
    <property type="entry name" value="UDG"/>
    <property type="match status" value="1"/>
</dbReference>
<dbReference type="NCBIfam" id="NF003591">
    <property type="entry name" value="PRK05254.1-4"/>
    <property type="match status" value="1"/>
</dbReference>
<evidence type="ECO:0000256" key="7">
    <source>
        <dbReference type="ARBA" id="ARBA00023204"/>
    </source>
</evidence>
<keyword evidence="18" id="KW-1185">Reference proteome</keyword>
<comment type="subcellular location">
    <subcellularLocation>
        <location evidence="12">Mitochondrion</location>
    </subcellularLocation>
    <subcellularLocation>
        <location evidence="12">Nucleus</location>
    </subcellularLocation>
</comment>
<evidence type="ECO:0000256" key="15">
    <source>
        <dbReference type="SAM" id="MobiDB-lite"/>
    </source>
</evidence>
<dbReference type="FunFam" id="3.40.470.10:FF:000004">
    <property type="entry name" value="Uracil-DNA glycosylase"/>
    <property type="match status" value="1"/>
</dbReference>
<feature type="domain" description="Uracil-DNA glycosylase-like" evidence="16">
    <location>
        <begin position="148"/>
        <end position="309"/>
    </location>
</feature>
<evidence type="ECO:0000256" key="11">
    <source>
        <dbReference type="ARBA" id="ARBA00064140"/>
    </source>
</evidence>
<evidence type="ECO:0000256" key="2">
    <source>
        <dbReference type="ARBA" id="ARBA00022553"/>
    </source>
</evidence>